<evidence type="ECO:0000313" key="1">
    <source>
        <dbReference type="Proteomes" id="UP000492821"/>
    </source>
</evidence>
<dbReference type="AlphaFoldDB" id="A0A7E4ZUE4"/>
<dbReference type="Proteomes" id="UP000492821">
    <property type="component" value="Unassembled WGS sequence"/>
</dbReference>
<reference evidence="2" key="2">
    <citation type="submission" date="2020-10" db="UniProtKB">
        <authorList>
            <consortium name="WormBaseParasite"/>
        </authorList>
    </citation>
    <scope>IDENTIFICATION</scope>
</reference>
<keyword evidence="1" id="KW-1185">Reference proteome</keyword>
<dbReference type="WBParaSite" id="Pan_g18106.t1">
    <property type="protein sequence ID" value="Pan_g18106.t1"/>
    <property type="gene ID" value="Pan_g18106"/>
</dbReference>
<evidence type="ECO:0000313" key="2">
    <source>
        <dbReference type="WBParaSite" id="Pan_g18106.t1"/>
    </source>
</evidence>
<accession>A0A7E4ZUE4</accession>
<reference evidence="1" key="1">
    <citation type="journal article" date="2013" name="Genetics">
        <title>The draft genome and transcriptome of Panagrellus redivivus are shaped by the harsh demands of a free-living lifestyle.</title>
        <authorList>
            <person name="Srinivasan J."/>
            <person name="Dillman A.R."/>
            <person name="Macchietto M.G."/>
            <person name="Heikkinen L."/>
            <person name="Lakso M."/>
            <person name="Fracchia K.M."/>
            <person name="Antoshechkin I."/>
            <person name="Mortazavi A."/>
            <person name="Wong G."/>
            <person name="Sternberg P.W."/>
        </authorList>
    </citation>
    <scope>NUCLEOTIDE SEQUENCE [LARGE SCALE GENOMIC DNA]</scope>
    <source>
        <strain evidence="1">MT8872</strain>
    </source>
</reference>
<proteinExistence type="predicted"/>
<sequence>MSSNITNNVIQHFTYDWLIRFMELTPEDANPNLGDISPLFNECAKKYAPRFLSSTFLDQISDCVPSNFKGKVIITDCVSIKSSQELAKLKRPNIHFHISDALWLNIMNLEFFDFKRVLGKSIKNRVVMSECQFASPVLFSELLPLVYHCEKIMLEVRNLHYDASNAVSIYNCPRLEHLELHHLPASEAFIHLIVDFCLTSKCDRLLLLLYFNEDANIFVVRNIAALIRYKISTSDIFRPIDYGPQFPSRDVELILEYIY</sequence>
<protein>
    <submittedName>
        <fullName evidence="2">F-box domain-containing protein</fullName>
    </submittedName>
</protein>
<organism evidence="1 2">
    <name type="scientific">Panagrellus redivivus</name>
    <name type="common">Microworm</name>
    <dbReference type="NCBI Taxonomy" id="6233"/>
    <lineage>
        <taxon>Eukaryota</taxon>
        <taxon>Metazoa</taxon>
        <taxon>Ecdysozoa</taxon>
        <taxon>Nematoda</taxon>
        <taxon>Chromadorea</taxon>
        <taxon>Rhabditida</taxon>
        <taxon>Tylenchina</taxon>
        <taxon>Panagrolaimomorpha</taxon>
        <taxon>Panagrolaimoidea</taxon>
        <taxon>Panagrolaimidae</taxon>
        <taxon>Panagrellus</taxon>
    </lineage>
</organism>
<name>A0A7E4ZUE4_PANRE</name>